<dbReference type="InterPro" id="IPR018850">
    <property type="entry name" value="Mt_escape_2_C"/>
</dbReference>
<dbReference type="Proteomes" id="UP000189580">
    <property type="component" value="Chromosome a"/>
</dbReference>
<dbReference type="GO" id="GO:0005743">
    <property type="term" value="C:mitochondrial inner membrane"/>
    <property type="evidence" value="ECO:0007669"/>
    <property type="project" value="UniProtKB-SubCell"/>
</dbReference>
<evidence type="ECO:0000256" key="4">
    <source>
        <dbReference type="ARBA" id="ARBA00022692"/>
    </source>
</evidence>
<feature type="compositionally biased region" description="Polar residues" evidence="11">
    <location>
        <begin position="142"/>
        <end position="156"/>
    </location>
</feature>
<dbReference type="KEGG" id="slb:AWJ20_1889"/>
<dbReference type="RefSeq" id="XP_018736069.1">
    <property type="nucleotide sequence ID" value="XM_018878802.1"/>
</dbReference>
<feature type="compositionally biased region" description="Basic and acidic residues" evidence="11">
    <location>
        <begin position="82"/>
        <end position="95"/>
    </location>
</feature>
<feature type="region of interest" description="Disordered" evidence="11">
    <location>
        <begin position="735"/>
        <end position="756"/>
    </location>
</feature>
<dbReference type="PANTHER" id="PTHR32198">
    <property type="entry name" value="MITOCHONDRIAL ESCAPE PROTEIN 2"/>
    <property type="match status" value="1"/>
</dbReference>
<keyword evidence="6" id="KW-1133">Transmembrane helix</keyword>
<feature type="region of interest" description="Disordered" evidence="11">
    <location>
        <begin position="55"/>
        <end position="199"/>
    </location>
</feature>
<feature type="compositionally biased region" description="Polar residues" evidence="11">
    <location>
        <begin position="65"/>
        <end position="74"/>
    </location>
</feature>
<evidence type="ECO:0000259" key="12">
    <source>
        <dbReference type="Pfam" id="PF00076"/>
    </source>
</evidence>
<dbReference type="GO" id="GO:0003723">
    <property type="term" value="F:RNA binding"/>
    <property type="evidence" value="ECO:0007669"/>
    <property type="project" value="UniProtKB-UniRule"/>
</dbReference>
<keyword evidence="4" id="KW-0812">Transmembrane</keyword>
<evidence type="ECO:0000256" key="10">
    <source>
        <dbReference type="RuleBase" id="RU367108"/>
    </source>
</evidence>
<evidence type="ECO:0000313" key="14">
    <source>
        <dbReference type="EMBL" id="ANB13592.1"/>
    </source>
</evidence>
<evidence type="ECO:0000256" key="6">
    <source>
        <dbReference type="ARBA" id="ARBA00022989"/>
    </source>
</evidence>
<keyword evidence="7 10" id="KW-0496">Mitochondrion</keyword>
<comment type="function">
    <text evidence="9 10">Plays a role in maintaining the mitochondrial genome and in controlling the mtDNA escape. Involved in the regulation of mtDNA nucleotide structure and number. May have a dispensable role in early maturation of pre-rRNA.</text>
</comment>
<feature type="compositionally biased region" description="Polar residues" evidence="11">
    <location>
        <begin position="107"/>
        <end position="118"/>
    </location>
</feature>
<evidence type="ECO:0000256" key="1">
    <source>
        <dbReference type="ARBA" id="ARBA00004434"/>
    </source>
</evidence>
<reference evidence="14 15" key="1">
    <citation type="submission" date="2016-02" db="EMBL/GenBank/DDBJ databases">
        <title>Complete genome sequence and transcriptome regulation of the pentose utilising yeast Sugiyamaella lignohabitans.</title>
        <authorList>
            <person name="Bellasio M."/>
            <person name="Peymann A."/>
            <person name="Valli M."/>
            <person name="Sipitzky M."/>
            <person name="Graf A."/>
            <person name="Sauer M."/>
            <person name="Marx H."/>
            <person name="Mattanovich D."/>
        </authorList>
    </citation>
    <scope>NUCLEOTIDE SEQUENCE [LARGE SCALE GENOMIC DNA]</scope>
    <source>
        <strain evidence="14 15">CBS 10342</strain>
    </source>
</reference>
<dbReference type="OrthoDB" id="10267654at2759"/>
<dbReference type="GeneID" id="30033740"/>
<dbReference type="InterPro" id="IPR035979">
    <property type="entry name" value="RBD_domain_sf"/>
</dbReference>
<comment type="similarity">
    <text evidence="2 10">Belongs to the YME2 family.</text>
</comment>
<organism evidence="14 15">
    <name type="scientific">Sugiyamaella lignohabitans</name>
    <dbReference type="NCBI Taxonomy" id="796027"/>
    <lineage>
        <taxon>Eukaryota</taxon>
        <taxon>Fungi</taxon>
        <taxon>Dikarya</taxon>
        <taxon>Ascomycota</taxon>
        <taxon>Saccharomycotina</taxon>
        <taxon>Dipodascomycetes</taxon>
        <taxon>Dipodascales</taxon>
        <taxon>Trichomonascaceae</taxon>
        <taxon>Sugiyamaella</taxon>
    </lineage>
</organism>
<dbReference type="PANTHER" id="PTHR32198:SF2">
    <property type="entry name" value="MITOCHONDRIAL ESCAPE PROTEIN 2"/>
    <property type="match status" value="1"/>
</dbReference>
<feature type="domain" description="RRM" evidence="12">
    <location>
        <begin position="338"/>
        <end position="400"/>
    </location>
</feature>
<feature type="domain" description="Mitochondrial escape protein 2 C-terminal" evidence="13">
    <location>
        <begin position="504"/>
        <end position="932"/>
    </location>
</feature>
<evidence type="ECO:0000259" key="13">
    <source>
        <dbReference type="Pfam" id="PF10443"/>
    </source>
</evidence>
<protein>
    <recommendedName>
        <fullName evidence="3 10">Mitochondrial escape protein 2</fullName>
    </recommendedName>
</protein>
<evidence type="ECO:0000256" key="8">
    <source>
        <dbReference type="ARBA" id="ARBA00023136"/>
    </source>
</evidence>
<comment type="subcellular location">
    <subcellularLocation>
        <location evidence="1 10">Mitochondrion inner membrane</location>
        <topology evidence="1 10">Single-pass membrane protein</topology>
    </subcellularLocation>
</comment>
<dbReference type="GO" id="GO:0006397">
    <property type="term" value="P:mRNA processing"/>
    <property type="evidence" value="ECO:0007669"/>
    <property type="project" value="UniProtKB-UniRule"/>
</dbReference>
<evidence type="ECO:0000256" key="9">
    <source>
        <dbReference type="ARBA" id="ARBA00025276"/>
    </source>
</evidence>
<dbReference type="EMBL" id="CP014501">
    <property type="protein sequence ID" value="ANB13592.1"/>
    <property type="molecule type" value="Genomic_DNA"/>
</dbReference>
<feature type="compositionally biased region" description="Basic and acidic residues" evidence="11">
    <location>
        <begin position="735"/>
        <end position="755"/>
    </location>
</feature>
<keyword evidence="5 10" id="KW-0999">Mitochondrion inner membrane</keyword>
<keyword evidence="10" id="KW-0507">mRNA processing</keyword>
<dbReference type="SUPFAM" id="SSF54928">
    <property type="entry name" value="RNA-binding domain, RBD"/>
    <property type="match status" value="1"/>
</dbReference>
<keyword evidence="15" id="KW-1185">Reference proteome</keyword>
<dbReference type="InterPro" id="IPR039627">
    <property type="entry name" value="Yme2_C"/>
</dbReference>
<evidence type="ECO:0000256" key="11">
    <source>
        <dbReference type="SAM" id="MobiDB-lite"/>
    </source>
</evidence>
<keyword evidence="10" id="KW-0694">RNA-binding</keyword>
<dbReference type="AlphaFoldDB" id="A0A167E3H7"/>
<evidence type="ECO:0000256" key="5">
    <source>
        <dbReference type="ARBA" id="ARBA00022792"/>
    </source>
</evidence>
<dbReference type="InterPro" id="IPR000504">
    <property type="entry name" value="RRM_dom"/>
</dbReference>
<sequence length="977" mass="108560">MSIAMRYLVSGAGLCRIARTSSCRVMTTITDARTPGTRLQQRHLMFTRLYATDPKLEQKKGTAEKSGTATSADNSDGVVESNETKADKAAEKDVDQAPVSDDVAGGATNSRPTTSSGSPIPDPTAPEDITNPLATVKVSPGSPDTNENPTKATGETTKAVESGIAGVAPATDANSDDGSDSVKAEPLTEDQENPEQTTGVIEKDSHQGIIYYDRMYPSITRLVYVRKFLIQFTYLGNKTKLADTIKKISFPEDLPLEIINLIPRERDGGVFVTYQIDKSSVDVKTAEKAIYEKLEKAKYTPWFAPFTPVRGFPVKGSPWIEDLRRFTSNQLKATFEGPDLSQETLYSLLRRYGPIIDIVPPAPGTKDLPRSAKVIFSKYIDAATARNCITGIKVDDTRLHISFESVDHKNIVKDFVLNHTRIVVPILIAIVAGLAVMIFEPIRVWCIERHIHGSSLQLEKLRGVFGFDKLFALWDFIASGGRRRFSLFKRTPTDTGVSHLWDDRVKSIEDLKQWLREGQCTFIVVSGPRGGGKEQLVLEHAVKDHDNVLTIDCDNLVRVRGDSAFVKAAANEICYHPVFPWKNSLANYLDVISQGLSGQKTGFAESTEAQFKDMLSSAAIALQKVALHDHDPNMDSAENYLQIHPEKKPVVVINHFLSRYEATNPFVYKLIADWCAQLIRANVAHVIFITSDVSYEKVLSPALPNQVFKSLFVGDASADSARSFVLRQIEVANKDNSKDDENSDTQEKDGKEKQQKVTINEIQELDEALEPLGGRLTDLQAFARRLKTGDTPDVALRDMINQSATEVLQMYLNKESSEWTSEQVWVLIKKFAEYEDEVPLGVLRQDPCFKTADNLKAISALEHNEMISAHTVGGRIVSLRPGKPLYTAAFQLLAKDKSLEALMETNILNTAVSKEESNINKYETELALLSKLPSRWEIKGRVNYLSAKLLISQKNIEDFEKKLAAFKGVIVQERSKN</sequence>
<gene>
    <name evidence="14" type="primary">YME2</name>
    <name evidence="14" type="ORF">AWJ20_1889</name>
</gene>
<dbReference type="Pfam" id="PF00076">
    <property type="entry name" value="RRM_1"/>
    <property type="match status" value="1"/>
</dbReference>
<proteinExistence type="inferred from homology"/>
<evidence type="ECO:0000256" key="2">
    <source>
        <dbReference type="ARBA" id="ARBA00010320"/>
    </source>
</evidence>
<dbReference type="Pfam" id="PF10443">
    <property type="entry name" value="RNA12"/>
    <property type="match status" value="1"/>
</dbReference>
<name>A0A167E3H7_9ASCO</name>
<evidence type="ECO:0000313" key="15">
    <source>
        <dbReference type="Proteomes" id="UP000189580"/>
    </source>
</evidence>
<evidence type="ECO:0000256" key="7">
    <source>
        <dbReference type="ARBA" id="ARBA00023128"/>
    </source>
</evidence>
<evidence type="ECO:0000256" key="3">
    <source>
        <dbReference type="ARBA" id="ARBA00020222"/>
    </source>
</evidence>
<accession>A0A167E3H7</accession>
<keyword evidence="8" id="KW-0472">Membrane</keyword>